<dbReference type="Pfam" id="PF13602">
    <property type="entry name" value="ADH_zinc_N_2"/>
    <property type="match status" value="1"/>
</dbReference>
<dbReference type="Gene3D" id="3.40.50.720">
    <property type="entry name" value="NAD(P)-binding Rossmann-like Domain"/>
    <property type="match status" value="1"/>
</dbReference>
<organism evidence="2 3">
    <name type="scientific">Cupriavidus necator</name>
    <name type="common">Alcaligenes eutrophus</name>
    <name type="synonym">Ralstonia eutropha</name>
    <dbReference type="NCBI Taxonomy" id="106590"/>
    <lineage>
        <taxon>Bacteria</taxon>
        <taxon>Pseudomonadati</taxon>
        <taxon>Pseudomonadota</taxon>
        <taxon>Betaproteobacteria</taxon>
        <taxon>Burkholderiales</taxon>
        <taxon>Burkholderiaceae</taxon>
        <taxon>Cupriavidus</taxon>
    </lineage>
</organism>
<evidence type="ECO:0000259" key="1">
    <source>
        <dbReference type="SMART" id="SM00829"/>
    </source>
</evidence>
<evidence type="ECO:0000313" key="2">
    <source>
        <dbReference type="EMBL" id="RCJ04460.1"/>
    </source>
</evidence>
<comment type="caution">
    <text evidence="2">The sequence shown here is derived from an EMBL/GenBank/DDBJ whole genome shotgun (WGS) entry which is preliminary data.</text>
</comment>
<dbReference type="SMART" id="SM00829">
    <property type="entry name" value="PKS_ER"/>
    <property type="match status" value="1"/>
</dbReference>
<dbReference type="PANTHER" id="PTHR44013:SF1">
    <property type="entry name" value="ZINC-TYPE ALCOHOL DEHYDROGENASE-LIKE PROTEIN C16A3.02C"/>
    <property type="match status" value="1"/>
</dbReference>
<proteinExistence type="predicted"/>
<accession>A0A367P9E4</accession>
<dbReference type="PANTHER" id="PTHR44013">
    <property type="entry name" value="ZINC-TYPE ALCOHOL DEHYDROGENASE-LIKE PROTEIN C16A3.02C"/>
    <property type="match status" value="1"/>
</dbReference>
<evidence type="ECO:0000313" key="3">
    <source>
        <dbReference type="Proteomes" id="UP000253501"/>
    </source>
</evidence>
<gene>
    <name evidence="2" type="ORF">DDK22_32045</name>
</gene>
<dbReference type="InterPro" id="IPR013154">
    <property type="entry name" value="ADH-like_N"/>
</dbReference>
<sequence length="310" mass="32131">MKAIQIDAFGGPQNLALREVADPRPGDNEVLVDIMSTSVNPIDWKIVSGAMRSVIPVPLPFTPGADAAGTVIAVGRNVTTFAPGDEVMGFIGIAGGYATRAAVSSERLARKPGNVPLTEAGAIPTVALTAWQALFEHGGLRAGQKILIHAAAGGVGSVAVQLAALAGAEVIGTASGANLDYVQSLGATTVIDYGAEDFSRRVAQADMVLDLVGGYTQDQSWSVLKPGGVLVSSVSQPDIVRGRASGAEGKRFSTRPDGKQLAEIAALYASGKMRTQVDSVFPLDEASHAMSRSMTRHAKGKVIIQMANQR</sequence>
<dbReference type="AlphaFoldDB" id="A0A367P9E4"/>
<dbReference type="SUPFAM" id="SSF50129">
    <property type="entry name" value="GroES-like"/>
    <property type="match status" value="1"/>
</dbReference>
<reference evidence="2 3" key="1">
    <citation type="submission" date="2018-04" db="EMBL/GenBank/DDBJ databases">
        <title>Cupriavidus necator CR12 genome sequencing and assembly.</title>
        <authorList>
            <person name="Ben Fekih I."/>
            <person name="Mazhar H.S."/>
            <person name="Bello S.K."/>
            <person name="Rensing C."/>
        </authorList>
    </citation>
    <scope>NUCLEOTIDE SEQUENCE [LARGE SCALE GENOMIC DNA]</scope>
    <source>
        <strain evidence="2 3">CR12</strain>
    </source>
</reference>
<dbReference type="InterPro" id="IPR036291">
    <property type="entry name" value="NAD(P)-bd_dom_sf"/>
</dbReference>
<dbReference type="InterPro" id="IPR011032">
    <property type="entry name" value="GroES-like_sf"/>
</dbReference>
<dbReference type="Gene3D" id="3.90.180.10">
    <property type="entry name" value="Medium-chain alcohol dehydrogenases, catalytic domain"/>
    <property type="match status" value="1"/>
</dbReference>
<dbReference type="InterPro" id="IPR020843">
    <property type="entry name" value="ER"/>
</dbReference>
<protein>
    <submittedName>
        <fullName evidence="2">NADP-dependent oxidoreductase</fullName>
    </submittedName>
</protein>
<dbReference type="SUPFAM" id="SSF51735">
    <property type="entry name" value="NAD(P)-binding Rossmann-fold domains"/>
    <property type="match status" value="1"/>
</dbReference>
<dbReference type="EMBL" id="QDHA01000099">
    <property type="protein sequence ID" value="RCJ04460.1"/>
    <property type="molecule type" value="Genomic_DNA"/>
</dbReference>
<dbReference type="CDD" id="cd05289">
    <property type="entry name" value="MDR_like_2"/>
    <property type="match status" value="1"/>
</dbReference>
<feature type="domain" description="Enoyl reductase (ER)" evidence="1">
    <location>
        <begin position="10"/>
        <end position="304"/>
    </location>
</feature>
<dbReference type="InterPro" id="IPR052733">
    <property type="entry name" value="Chloroplast_QOR"/>
</dbReference>
<dbReference type="Proteomes" id="UP000253501">
    <property type="component" value="Unassembled WGS sequence"/>
</dbReference>
<dbReference type="GO" id="GO:0016491">
    <property type="term" value="F:oxidoreductase activity"/>
    <property type="evidence" value="ECO:0007669"/>
    <property type="project" value="InterPro"/>
</dbReference>
<dbReference type="Pfam" id="PF08240">
    <property type="entry name" value="ADH_N"/>
    <property type="match status" value="1"/>
</dbReference>
<dbReference type="RefSeq" id="WP_114135436.1">
    <property type="nucleotide sequence ID" value="NZ_CP068435.1"/>
</dbReference>
<name>A0A367P9E4_CUPNE</name>